<name>A0A9D2N276_9FIRM</name>
<keyword evidence="1" id="KW-0479">Metal-binding</keyword>
<dbReference type="AlphaFoldDB" id="A0A9D2N276"/>
<comment type="caution">
    <text evidence="2">The sequence shown here is derived from an EMBL/GenBank/DDBJ whole genome shotgun (WGS) entry which is preliminary data.</text>
</comment>
<feature type="binding site" evidence="1">
    <location>
        <position position="4"/>
    </location>
    <ligand>
        <name>Zn(2+)</name>
        <dbReference type="ChEBI" id="CHEBI:29105"/>
    </ligand>
</feature>
<reference evidence="2" key="1">
    <citation type="journal article" date="2021" name="PeerJ">
        <title>Extensive microbial diversity within the chicken gut microbiome revealed by metagenomics and culture.</title>
        <authorList>
            <person name="Gilroy R."/>
            <person name="Ravi A."/>
            <person name="Getino M."/>
            <person name="Pursley I."/>
            <person name="Horton D.L."/>
            <person name="Alikhan N.F."/>
            <person name="Baker D."/>
            <person name="Gharbi K."/>
            <person name="Hall N."/>
            <person name="Watson M."/>
            <person name="Adriaenssens E.M."/>
            <person name="Foster-Nyarko E."/>
            <person name="Jarju S."/>
            <person name="Secka A."/>
            <person name="Antonio M."/>
            <person name="Oren A."/>
            <person name="Chaudhuri R.R."/>
            <person name="La Ragione R."/>
            <person name="Hildebrand F."/>
            <person name="Pallen M.J."/>
        </authorList>
    </citation>
    <scope>NUCLEOTIDE SEQUENCE</scope>
    <source>
        <strain evidence="2">ChiSxjej6B18-287</strain>
    </source>
</reference>
<dbReference type="SUPFAM" id="SSF48150">
    <property type="entry name" value="DNA-glycosylase"/>
    <property type="match status" value="1"/>
</dbReference>
<dbReference type="Pfam" id="PF03352">
    <property type="entry name" value="Adenine_glyco"/>
    <property type="match status" value="1"/>
</dbReference>
<dbReference type="Proteomes" id="UP000823893">
    <property type="component" value="Unassembled WGS sequence"/>
</dbReference>
<dbReference type="PANTHER" id="PTHR30037">
    <property type="entry name" value="DNA-3-METHYLADENINE GLYCOSYLASE 1"/>
    <property type="match status" value="1"/>
</dbReference>
<protein>
    <submittedName>
        <fullName evidence="2">DNA-3-methyladenine glycosylase I</fullName>
    </submittedName>
</protein>
<proteinExistence type="predicted"/>
<dbReference type="InterPro" id="IPR052891">
    <property type="entry name" value="DNA-3mA_glycosylase"/>
</dbReference>
<feature type="binding site" evidence="1">
    <location>
        <position position="175"/>
    </location>
    <ligand>
        <name>Zn(2+)</name>
        <dbReference type="ChEBI" id="CHEBI:29105"/>
    </ligand>
</feature>
<accession>A0A9D2N276</accession>
<dbReference type="InterPro" id="IPR005019">
    <property type="entry name" value="Adenine_glyco"/>
</dbReference>
<feature type="binding site" evidence="1">
    <location>
        <position position="179"/>
    </location>
    <ligand>
        <name>Zn(2+)</name>
        <dbReference type="ChEBI" id="CHEBI:29105"/>
    </ligand>
</feature>
<evidence type="ECO:0000313" key="3">
    <source>
        <dbReference type="Proteomes" id="UP000823893"/>
    </source>
</evidence>
<organism evidence="2 3">
    <name type="scientific">Candidatus Blautia merdigallinarum</name>
    <dbReference type="NCBI Taxonomy" id="2838495"/>
    <lineage>
        <taxon>Bacteria</taxon>
        <taxon>Bacillati</taxon>
        <taxon>Bacillota</taxon>
        <taxon>Clostridia</taxon>
        <taxon>Lachnospirales</taxon>
        <taxon>Lachnospiraceae</taxon>
        <taxon>Blautia</taxon>
    </lineage>
</organism>
<keyword evidence="1" id="KW-0862">Zinc</keyword>
<reference evidence="2" key="2">
    <citation type="submission" date="2021-04" db="EMBL/GenBank/DDBJ databases">
        <authorList>
            <person name="Gilroy R."/>
        </authorList>
    </citation>
    <scope>NUCLEOTIDE SEQUENCE</scope>
    <source>
        <strain evidence="2">ChiSxjej6B18-287</strain>
    </source>
</reference>
<feature type="binding site" evidence="1">
    <location>
        <position position="17"/>
    </location>
    <ligand>
        <name>Zn(2+)</name>
        <dbReference type="ChEBI" id="CHEBI:29105"/>
    </ligand>
</feature>
<dbReference type="GO" id="GO:0008725">
    <property type="term" value="F:DNA-3-methyladenine glycosylase activity"/>
    <property type="evidence" value="ECO:0007669"/>
    <property type="project" value="InterPro"/>
</dbReference>
<dbReference type="InterPro" id="IPR011257">
    <property type="entry name" value="DNA_glycosylase"/>
</dbReference>
<dbReference type="Gene3D" id="1.10.340.30">
    <property type="entry name" value="Hypothetical protein, domain 2"/>
    <property type="match status" value="1"/>
</dbReference>
<dbReference type="PANTHER" id="PTHR30037:SF4">
    <property type="entry name" value="DNA-3-METHYLADENINE GLYCOSYLASE I"/>
    <property type="match status" value="1"/>
</dbReference>
<dbReference type="GO" id="GO:0006284">
    <property type="term" value="P:base-excision repair"/>
    <property type="evidence" value="ECO:0007669"/>
    <property type="project" value="InterPro"/>
</dbReference>
<dbReference type="GO" id="GO:0046872">
    <property type="term" value="F:metal ion binding"/>
    <property type="evidence" value="ECO:0007669"/>
    <property type="project" value="UniProtKB-KW"/>
</dbReference>
<evidence type="ECO:0000313" key="2">
    <source>
        <dbReference type="EMBL" id="HJC09531.1"/>
    </source>
</evidence>
<gene>
    <name evidence="2" type="ORF">H9935_01790</name>
</gene>
<evidence type="ECO:0000256" key="1">
    <source>
        <dbReference type="PIRSR" id="PIRSR605019-1"/>
    </source>
</evidence>
<sequence length="200" mass="24054">MNRCKWCLCNEKMIHYHDEEWGVPLWDDQKQFEFLMMEVMQCGLNWNMMIQKREIFRQCFEEFDFDKVAEYGEEDIERILNTEGMIHSRRKIEAVMHNARCFQEIRKEWGSFSKYIWSFTKGKTYLYTGHQKGEIPARNGLSDRVSSDLKKRGMKYMGSVTVYSHLQACGIINDHLDTCFRFPELMELSDAVKKRREKEQ</sequence>
<dbReference type="EMBL" id="DWWV01000023">
    <property type="protein sequence ID" value="HJC09531.1"/>
    <property type="molecule type" value="Genomic_DNA"/>
</dbReference>